<comment type="caution">
    <text evidence="2">The sequence shown here is derived from an EMBL/GenBank/DDBJ whole genome shotgun (WGS) entry which is preliminary data.</text>
</comment>
<name>A0A133UZ80_9EURY</name>
<evidence type="ECO:0000256" key="1">
    <source>
        <dbReference type="SAM" id="Phobius"/>
    </source>
</evidence>
<sequence length="84" mass="9529">MDLGTTFRTALILAKEKIYQGQKEKSGVAKKEIATNRTLWITNLSMIPFFAMLSFFVAGAQIATGCLSARSLYFYWHSFFYLSS</sequence>
<evidence type="ECO:0000313" key="3">
    <source>
        <dbReference type="Proteomes" id="UP000070341"/>
    </source>
</evidence>
<dbReference type="EMBL" id="LHXU01000047">
    <property type="protein sequence ID" value="KXA99480.1"/>
    <property type="molecule type" value="Genomic_DNA"/>
</dbReference>
<dbReference type="AlphaFoldDB" id="A0A133UZ80"/>
<organism evidence="2 3">
    <name type="scientific">candidate division MSBL1 archaeon SCGC-AAA259M10</name>
    <dbReference type="NCBI Taxonomy" id="1698270"/>
    <lineage>
        <taxon>Archaea</taxon>
        <taxon>Methanobacteriati</taxon>
        <taxon>Methanobacteriota</taxon>
        <taxon>candidate division MSBL1</taxon>
    </lineage>
</organism>
<keyword evidence="1" id="KW-0812">Transmembrane</keyword>
<feature type="transmembrane region" description="Helical" evidence="1">
    <location>
        <begin position="49"/>
        <end position="76"/>
    </location>
</feature>
<keyword evidence="1" id="KW-0472">Membrane</keyword>
<keyword evidence="3" id="KW-1185">Reference proteome</keyword>
<dbReference type="Proteomes" id="UP000070341">
    <property type="component" value="Unassembled WGS sequence"/>
</dbReference>
<protein>
    <submittedName>
        <fullName evidence="2">Uncharacterized protein</fullName>
    </submittedName>
</protein>
<reference evidence="2 3" key="1">
    <citation type="journal article" date="2016" name="Sci. Rep.">
        <title>Metabolic traits of an uncultured archaeal lineage -MSBL1- from brine pools of the Red Sea.</title>
        <authorList>
            <person name="Mwirichia R."/>
            <person name="Alam I."/>
            <person name="Rashid M."/>
            <person name="Vinu M."/>
            <person name="Ba-Alawi W."/>
            <person name="Anthony Kamau A."/>
            <person name="Kamanda Ngugi D."/>
            <person name="Goker M."/>
            <person name="Klenk H.P."/>
            <person name="Bajic V."/>
            <person name="Stingl U."/>
        </authorList>
    </citation>
    <scope>NUCLEOTIDE SEQUENCE [LARGE SCALE GENOMIC DNA]</scope>
    <source>
        <strain evidence="2">SCGC-AAA259M10</strain>
    </source>
</reference>
<accession>A0A133UZ80</accession>
<proteinExistence type="predicted"/>
<gene>
    <name evidence="2" type="ORF">AKJ40_03040</name>
</gene>
<keyword evidence="1" id="KW-1133">Transmembrane helix</keyword>
<evidence type="ECO:0000313" key="2">
    <source>
        <dbReference type="EMBL" id="KXA99480.1"/>
    </source>
</evidence>